<dbReference type="RefSeq" id="XP_029005931.1">
    <property type="nucleotide sequence ID" value="XM_029150098.3"/>
</dbReference>
<dbReference type="InterPro" id="IPR036028">
    <property type="entry name" value="SH3-like_dom_sf"/>
</dbReference>
<dbReference type="CTD" id="100536664"/>
<dbReference type="SUPFAM" id="SSF50044">
    <property type="entry name" value="SH3-domain"/>
    <property type="match status" value="1"/>
</dbReference>
<dbReference type="PRINTS" id="PR00401">
    <property type="entry name" value="SH2DOMAIN"/>
</dbReference>
<organism evidence="8 9">
    <name type="scientific">Betta splendens</name>
    <name type="common">Siamese fighting fish</name>
    <dbReference type="NCBI Taxonomy" id="158456"/>
    <lineage>
        <taxon>Eukaryota</taxon>
        <taxon>Metazoa</taxon>
        <taxon>Chordata</taxon>
        <taxon>Craniata</taxon>
        <taxon>Vertebrata</taxon>
        <taxon>Euteleostomi</taxon>
        <taxon>Actinopterygii</taxon>
        <taxon>Neopterygii</taxon>
        <taxon>Teleostei</taxon>
        <taxon>Neoteleostei</taxon>
        <taxon>Acanthomorphata</taxon>
        <taxon>Anabantaria</taxon>
        <taxon>Anabantiformes</taxon>
        <taxon>Anabantoidei</taxon>
        <taxon>Osphronemidae</taxon>
        <taxon>Betta</taxon>
    </lineage>
</organism>
<dbReference type="SMART" id="SM00252">
    <property type="entry name" value="SH2"/>
    <property type="match status" value="1"/>
</dbReference>
<dbReference type="InterPro" id="IPR043539">
    <property type="entry name" value="Grb2-like"/>
</dbReference>
<dbReference type="InterPro" id="IPR001452">
    <property type="entry name" value="SH3_domain"/>
</dbReference>
<keyword evidence="2 4" id="KW-0727">SH2 domain</keyword>
<dbReference type="OrthoDB" id="9924021at2759"/>
<evidence type="ECO:0000256" key="2">
    <source>
        <dbReference type="ARBA" id="ARBA00022999"/>
    </source>
</evidence>
<evidence type="ECO:0000313" key="9">
    <source>
        <dbReference type="RefSeq" id="XP_029005931.1"/>
    </source>
</evidence>
<dbReference type="RefSeq" id="XP_055364660.1">
    <property type="nucleotide sequence ID" value="XM_055508685.1"/>
</dbReference>
<keyword evidence="8" id="KW-1185">Reference proteome</keyword>
<dbReference type="Gene3D" id="2.30.30.40">
    <property type="entry name" value="SH3 Domains"/>
    <property type="match status" value="1"/>
</dbReference>
<dbReference type="PROSITE" id="PS50002">
    <property type="entry name" value="SH3"/>
    <property type="match status" value="1"/>
</dbReference>
<evidence type="ECO:0000259" key="6">
    <source>
        <dbReference type="PROSITE" id="PS50001"/>
    </source>
</evidence>
<dbReference type="KEGG" id="bspl:114855177"/>
<name>A0A6P7MGF3_BETSP</name>
<gene>
    <name evidence="9 10" type="primary">sla2a</name>
</gene>
<evidence type="ECO:0000256" key="1">
    <source>
        <dbReference type="ARBA" id="ARBA00022443"/>
    </source>
</evidence>
<evidence type="ECO:0000256" key="5">
    <source>
        <dbReference type="PROSITE-ProRule" id="PRU00192"/>
    </source>
</evidence>
<keyword evidence="3" id="KW-0449">Lipoprotein</keyword>
<dbReference type="SMART" id="SM00326">
    <property type="entry name" value="SH3"/>
    <property type="match status" value="1"/>
</dbReference>
<reference evidence="9 10" key="1">
    <citation type="submission" date="2025-04" db="UniProtKB">
        <authorList>
            <consortium name="RefSeq"/>
        </authorList>
    </citation>
    <scope>IDENTIFICATION</scope>
</reference>
<dbReference type="AlphaFoldDB" id="A0A6P7MGF3"/>
<accession>A0A6P7MGF3</accession>
<evidence type="ECO:0000313" key="8">
    <source>
        <dbReference type="Proteomes" id="UP000515150"/>
    </source>
</evidence>
<feature type="domain" description="SH3" evidence="7">
    <location>
        <begin position="26"/>
        <end position="86"/>
    </location>
</feature>
<dbReference type="GeneID" id="114855177"/>
<sequence>MGTCPIRCRSNLTILENPPEREIESNQESIIVSLYDYPSFGPNDLTMCMGERLTVMSDDGDFMMVRSSTTGRDSYVPTNYTAKVTSRWLFTGISRLKAVELLMHSNNQTGAFLIRDSETNRDCYSLSILKRANSSYLDCVKHYRITILQNGWVYISPGLTFACLHDLVGHYSEVADGLICRLTAPCFIHGLDNAREARPVPTAIRRPTLNWKDISRSVIFRRKRTESDNSLVSEGLRDAITSYLQMTEGNDHSWDT</sequence>
<dbReference type="InterPro" id="IPR000980">
    <property type="entry name" value="SH2"/>
</dbReference>
<evidence type="ECO:0000256" key="4">
    <source>
        <dbReference type="PROSITE-ProRule" id="PRU00191"/>
    </source>
</evidence>
<proteinExistence type="predicted"/>
<keyword evidence="1 5" id="KW-0728">SH3 domain</keyword>
<evidence type="ECO:0000313" key="10">
    <source>
        <dbReference type="RefSeq" id="XP_055364660.1"/>
    </source>
</evidence>
<evidence type="ECO:0000256" key="3">
    <source>
        <dbReference type="ARBA" id="ARBA00023288"/>
    </source>
</evidence>
<dbReference type="InParanoid" id="A0A6P7MGF3"/>
<evidence type="ECO:0000259" key="7">
    <source>
        <dbReference type="PROSITE" id="PS50002"/>
    </source>
</evidence>
<dbReference type="Proteomes" id="UP000515150">
    <property type="component" value="Chromosome 5"/>
</dbReference>
<dbReference type="PROSITE" id="PS50001">
    <property type="entry name" value="SH2"/>
    <property type="match status" value="1"/>
</dbReference>
<dbReference type="SUPFAM" id="SSF55550">
    <property type="entry name" value="SH2 domain"/>
    <property type="match status" value="1"/>
</dbReference>
<feature type="domain" description="SH2" evidence="6">
    <location>
        <begin position="88"/>
        <end position="186"/>
    </location>
</feature>
<protein>
    <submittedName>
        <fullName evidence="9 10">Src-like-adapter 2</fullName>
    </submittedName>
</protein>
<dbReference type="PANTHER" id="PTHR46037">
    <property type="entry name" value="PROTEIN ENHANCER OF SEVENLESS 2B"/>
    <property type="match status" value="1"/>
</dbReference>
<dbReference type="Gene3D" id="3.30.505.10">
    <property type="entry name" value="SH2 domain"/>
    <property type="match status" value="1"/>
</dbReference>
<dbReference type="Pfam" id="PF00017">
    <property type="entry name" value="SH2"/>
    <property type="match status" value="1"/>
</dbReference>
<dbReference type="InterPro" id="IPR036860">
    <property type="entry name" value="SH2_dom_sf"/>
</dbReference>